<reference evidence="1" key="2">
    <citation type="submission" date="2016-06" db="EMBL/GenBank/DDBJ databases">
        <title>The genome of a short-lived fish provides insights into sex chromosome evolution and the genetic control of aging.</title>
        <authorList>
            <person name="Reichwald K."/>
            <person name="Felder M."/>
            <person name="Petzold A."/>
            <person name="Koch P."/>
            <person name="Groth M."/>
            <person name="Platzer M."/>
        </authorList>
    </citation>
    <scope>NUCLEOTIDE SEQUENCE</scope>
    <source>
        <tissue evidence="1">Brain</tissue>
    </source>
</reference>
<name>A0A1A7WBD9_9TELE</name>
<feature type="non-terminal residue" evidence="1">
    <location>
        <position position="167"/>
    </location>
</feature>
<dbReference type="AlphaFoldDB" id="A0A1A7WBD9"/>
<dbReference type="EMBL" id="HADW01001748">
    <property type="protein sequence ID" value="SBP03148.1"/>
    <property type="molecule type" value="Transcribed_RNA"/>
</dbReference>
<proteinExistence type="predicted"/>
<feature type="non-terminal residue" evidence="1">
    <location>
        <position position="1"/>
    </location>
</feature>
<gene>
    <name evidence="1" type="primary">Nfu_g_1_004191</name>
</gene>
<sequence length="167" mass="18117">CQQSTNGSVPSCNTSISILATTPVEVDPSALGTLRIGKHSPPPPTLCSSSEQSAVVLFIISAFIAHSSLLKKLKSFTRISFSSDVNTAEISDFSARRISDFKPDKSISLELEFGKGGAKTLVAMGVLWSEETPGPVFTVPVYLYFLPFYQLFKKACRPSSKTFVIKF</sequence>
<reference evidence="1" key="1">
    <citation type="submission" date="2016-05" db="EMBL/GenBank/DDBJ databases">
        <authorList>
            <person name="Lavstsen T."/>
            <person name="Jespersen J.S."/>
        </authorList>
    </citation>
    <scope>NUCLEOTIDE SEQUENCE</scope>
    <source>
        <tissue evidence="1">Brain</tissue>
    </source>
</reference>
<accession>A0A1A7WBD9</accession>
<evidence type="ECO:0000313" key="1">
    <source>
        <dbReference type="EMBL" id="SBP03148.1"/>
    </source>
</evidence>
<protein>
    <submittedName>
        <fullName evidence="1">Uncharacterized protein</fullName>
    </submittedName>
</protein>
<organism evidence="1">
    <name type="scientific">Iconisemion striatum</name>
    <dbReference type="NCBI Taxonomy" id="60296"/>
    <lineage>
        <taxon>Eukaryota</taxon>
        <taxon>Metazoa</taxon>
        <taxon>Chordata</taxon>
        <taxon>Craniata</taxon>
        <taxon>Vertebrata</taxon>
        <taxon>Euteleostomi</taxon>
        <taxon>Actinopterygii</taxon>
        <taxon>Neopterygii</taxon>
        <taxon>Teleostei</taxon>
        <taxon>Neoteleostei</taxon>
        <taxon>Acanthomorphata</taxon>
        <taxon>Ovalentaria</taxon>
        <taxon>Atherinomorphae</taxon>
        <taxon>Cyprinodontiformes</taxon>
        <taxon>Nothobranchiidae</taxon>
        <taxon>Iconisemion</taxon>
    </lineage>
</organism>